<reference evidence="2" key="1">
    <citation type="journal article" date="2022" name="bioRxiv">
        <title>Sequencing and chromosome-scale assembly of the giantPleurodeles waltlgenome.</title>
        <authorList>
            <person name="Brown T."/>
            <person name="Elewa A."/>
            <person name="Iarovenko S."/>
            <person name="Subramanian E."/>
            <person name="Araus A.J."/>
            <person name="Petzold A."/>
            <person name="Susuki M."/>
            <person name="Suzuki K.-i.T."/>
            <person name="Hayashi T."/>
            <person name="Toyoda A."/>
            <person name="Oliveira C."/>
            <person name="Osipova E."/>
            <person name="Leigh N.D."/>
            <person name="Simon A."/>
            <person name="Yun M.H."/>
        </authorList>
    </citation>
    <scope>NUCLEOTIDE SEQUENCE</scope>
    <source>
        <strain evidence="2">20211129_DDA</strain>
        <tissue evidence="2">Liver</tissue>
    </source>
</reference>
<dbReference type="EMBL" id="JANPWB010000011">
    <property type="protein sequence ID" value="KAJ1126548.1"/>
    <property type="molecule type" value="Genomic_DNA"/>
</dbReference>
<gene>
    <name evidence="2" type="ORF">NDU88_004955</name>
</gene>
<proteinExistence type="predicted"/>
<sequence length="86" mass="9578">MREVAEPEEEENTEPEDEAEDPEKRRNTDITTETPTETNERCDRTRQVPGGAWLTQAILRGGGRSQARLGGTSSDLYHAKMPIPAP</sequence>
<feature type="compositionally biased region" description="Acidic residues" evidence="1">
    <location>
        <begin position="1"/>
        <end position="21"/>
    </location>
</feature>
<feature type="region of interest" description="Disordered" evidence="1">
    <location>
        <begin position="1"/>
        <end position="48"/>
    </location>
</feature>
<organism evidence="2 3">
    <name type="scientific">Pleurodeles waltl</name>
    <name type="common">Iberian ribbed newt</name>
    <dbReference type="NCBI Taxonomy" id="8319"/>
    <lineage>
        <taxon>Eukaryota</taxon>
        <taxon>Metazoa</taxon>
        <taxon>Chordata</taxon>
        <taxon>Craniata</taxon>
        <taxon>Vertebrata</taxon>
        <taxon>Euteleostomi</taxon>
        <taxon>Amphibia</taxon>
        <taxon>Batrachia</taxon>
        <taxon>Caudata</taxon>
        <taxon>Salamandroidea</taxon>
        <taxon>Salamandridae</taxon>
        <taxon>Pleurodelinae</taxon>
        <taxon>Pleurodeles</taxon>
    </lineage>
</organism>
<evidence type="ECO:0000313" key="2">
    <source>
        <dbReference type="EMBL" id="KAJ1126548.1"/>
    </source>
</evidence>
<keyword evidence="3" id="KW-1185">Reference proteome</keyword>
<dbReference type="Proteomes" id="UP001066276">
    <property type="component" value="Chromosome 7"/>
</dbReference>
<accession>A0AAV7PE30</accession>
<name>A0AAV7PE30_PLEWA</name>
<evidence type="ECO:0000313" key="3">
    <source>
        <dbReference type="Proteomes" id="UP001066276"/>
    </source>
</evidence>
<comment type="caution">
    <text evidence="2">The sequence shown here is derived from an EMBL/GenBank/DDBJ whole genome shotgun (WGS) entry which is preliminary data.</text>
</comment>
<dbReference type="AlphaFoldDB" id="A0AAV7PE30"/>
<evidence type="ECO:0000256" key="1">
    <source>
        <dbReference type="SAM" id="MobiDB-lite"/>
    </source>
</evidence>
<protein>
    <submittedName>
        <fullName evidence="2">Uncharacterized protein</fullName>
    </submittedName>
</protein>
<feature type="region of interest" description="Disordered" evidence="1">
    <location>
        <begin position="64"/>
        <end position="86"/>
    </location>
</feature>